<protein>
    <submittedName>
        <fullName evidence="2">Uncharacterized protein</fullName>
    </submittedName>
</protein>
<dbReference type="STRING" id="2070753.A0A3A2Z098"/>
<keyword evidence="3" id="KW-1185">Reference proteome</keyword>
<evidence type="ECO:0000313" key="2">
    <source>
        <dbReference type="EMBL" id="RJE16558.1"/>
    </source>
</evidence>
<sequence>MNWYFREASVSIYVTTLPGIWVFLKEMFPIIQKLTSRPATKPTNSRTVEHQKQASYWNEPSRHHRSQFDAKDLDFDLDT</sequence>
<evidence type="ECO:0000313" key="3">
    <source>
        <dbReference type="Proteomes" id="UP000266188"/>
    </source>
</evidence>
<accession>A0A3A2Z098</accession>
<organism evidence="2 3">
    <name type="scientific">Aspergillus sclerotialis</name>
    <dbReference type="NCBI Taxonomy" id="2070753"/>
    <lineage>
        <taxon>Eukaryota</taxon>
        <taxon>Fungi</taxon>
        <taxon>Dikarya</taxon>
        <taxon>Ascomycota</taxon>
        <taxon>Pezizomycotina</taxon>
        <taxon>Eurotiomycetes</taxon>
        <taxon>Eurotiomycetidae</taxon>
        <taxon>Eurotiales</taxon>
        <taxon>Aspergillaceae</taxon>
        <taxon>Aspergillus</taxon>
        <taxon>Aspergillus subgen. Polypaecilum</taxon>
    </lineage>
</organism>
<feature type="compositionally biased region" description="Basic and acidic residues" evidence="1">
    <location>
        <begin position="66"/>
        <end position="79"/>
    </location>
</feature>
<proteinExistence type="predicted"/>
<gene>
    <name evidence="2" type="ORF">PHISCL_11105</name>
</gene>
<name>A0A3A2Z098_9EURO</name>
<reference evidence="3" key="1">
    <citation type="submission" date="2017-02" db="EMBL/GenBank/DDBJ databases">
        <authorList>
            <person name="Tafer H."/>
            <person name="Lopandic K."/>
        </authorList>
    </citation>
    <scope>NUCLEOTIDE SEQUENCE [LARGE SCALE GENOMIC DNA]</scope>
    <source>
        <strain evidence="3">CBS 366.77</strain>
    </source>
</reference>
<evidence type="ECO:0000256" key="1">
    <source>
        <dbReference type="SAM" id="MobiDB-lite"/>
    </source>
</evidence>
<dbReference type="OrthoDB" id="3903189at2759"/>
<dbReference type="AlphaFoldDB" id="A0A3A2Z098"/>
<feature type="non-terminal residue" evidence="2">
    <location>
        <position position="79"/>
    </location>
</feature>
<dbReference type="Proteomes" id="UP000266188">
    <property type="component" value="Unassembled WGS sequence"/>
</dbReference>
<comment type="caution">
    <text evidence="2">The sequence shown here is derived from an EMBL/GenBank/DDBJ whole genome shotgun (WGS) entry which is preliminary data.</text>
</comment>
<dbReference type="EMBL" id="MVGC01003915">
    <property type="protein sequence ID" value="RJE16558.1"/>
    <property type="molecule type" value="Genomic_DNA"/>
</dbReference>
<feature type="region of interest" description="Disordered" evidence="1">
    <location>
        <begin position="38"/>
        <end position="79"/>
    </location>
</feature>